<evidence type="ECO:0000256" key="10">
    <source>
        <dbReference type="SAM" id="MobiDB-lite"/>
    </source>
</evidence>
<evidence type="ECO:0008006" key="13">
    <source>
        <dbReference type="Google" id="ProtNLM"/>
    </source>
</evidence>
<dbReference type="GO" id="GO:0007005">
    <property type="term" value="P:mitochondrion organization"/>
    <property type="evidence" value="ECO:0007669"/>
    <property type="project" value="InterPro"/>
</dbReference>
<feature type="region of interest" description="Disordered" evidence="10">
    <location>
        <begin position="347"/>
        <end position="397"/>
    </location>
</feature>
<sequence length="975" mass="109251">MADEIVPPSPSSDSSTFSIPTVATRDSNEADGPPSTDEIDINDSNREKIVIRALPKAFAQKQRGAVSTLRRNTVPCFTVESPNKEQVATRRASVPSMWVPGPEDSILPSRKWRLKQKLREEHYSRSLKSSPKTPGTSANSIPITPELSKSSPYYRPADSPILNAAFEHCTPSPDPFDAYTFGRSPPPSPSARYAPPAKPLEGRIEKQRAPSPPRVIEFSAPPGELFCCGCSRPEGCKRCTMGRIIDHLSSLFGADLDDRRGSGSTNTPGRDRGLSTDLSRVMPLPLRSVVAKAARSAARTAHTQAIHSRSTFDRYNAIRTFFTAQALERPPASRAPTLSCLQTRLFHVSQRRPTPDTPKPNGAPKYKSSKHEEEKGKGQNSEKSEQKPPPPPPPPNFDHYAPFFRRLALSLPHLPRPPSRDDLLSLATGFWARARIRFKWFSIRSFRRFNADDVSAFITWFLMSQTLWIFVGTTTFFSVIFATANSLRLQHYIASAISDYLTSETGVTIIFESAIVPKWRESRISFKNVFISRRPRGAAARRPLRQVEGEGFAAGGYDINGHPALHAAEDEDDEGRGGRQDAEEDTNYSMFDLDVDSIDVTLSLWRWFDGKGLVQDAVIKGVRGTLDRRSVHWDPEHPWDPVAFRHKPYPGDFELESLQVEDLLVTIYQPDGFRPHTFSIFQADIRRFRKQWLFYDWLCAENIVGQFDNCLFSLHKPQSIGRTTEKELGEGNWGRMSRVRIDGVPIDHVQRSSSADGPISWITAGKVDAVFDIKFPRTEDDTDLNAILGEIADAISTTLERIPAQRGLAKPPLQVPASEKDEDEEVEKKPKVVIDIDLRFRDLKAAVPLFTNDLTYVNSALIRPIVGFMNANRTLIPIHCRVVMDLSEFEGSWTMWECGLMDEIALQVYDAMAYHVTHANLNRRLKTVSLWSLQMTASAALATLRNVVDPMANRAREAYVNGLGWGAVFQHGVDF</sequence>
<dbReference type="EMBL" id="JACAZE010000016">
    <property type="protein sequence ID" value="KAF7296546.1"/>
    <property type="molecule type" value="Genomic_DNA"/>
</dbReference>
<feature type="region of interest" description="Disordered" evidence="10">
    <location>
        <begin position="255"/>
        <end position="279"/>
    </location>
</feature>
<evidence type="ECO:0000313" key="12">
    <source>
        <dbReference type="Proteomes" id="UP000613580"/>
    </source>
</evidence>
<organism evidence="11 12">
    <name type="scientific">Mycena chlorophos</name>
    <name type="common">Agaric fungus</name>
    <name type="synonym">Agaricus chlorophos</name>
    <dbReference type="NCBI Taxonomy" id="658473"/>
    <lineage>
        <taxon>Eukaryota</taxon>
        <taxon>Fungi</taxon>
        <taxon>Dikarya</taxon>
        <taxon>Basidiomycota</taxon>
        <taxon>Agaricomycotina</taxon>
        <taxon>Agaricomycetes</taxon>
        <taxon>Agaricomycetidae</taxon>
        <taxon>Agaricales</taxon>
        <taxon>Marasmiineae</taxon>
        <taxon>Mycenaceae</taxon>
        <taxon>Mycena</taxon>
    </lineage>
</organism>
<keyword evidence="12" id="KW-1185">Reference proteome</keyword>
<comment type="caution">
    <text evidence="11">The sequence shown here is derived from an EMBL/GenBank/DDBJ whole genome shotgun (WGS) entry which is preliminary data.</text>
</comment>
<accession>A0A8H6SD55</accession>
<dbReference type="PANTHER" id="PTHR31068">
    <property type="entry name" value="MITOCHONDRIAL DISTRIBUTION AND MORPHOLOGY PROTEIN 31"/>
    <property type="match status" value="1"/>
</dbReference>
<comment type="similarity">
    <text evidence="2">Belongs to the MDM31/MDM32 family.</text>
</comment>
<feature type="compositionally biased region" description="Low complexity" evidence="10">
    <location>
        <begin position="11"/>
        <end position="20"/>
    </location>
</feature>
<dbReference type="GO" id="GO:0000001">
    <property type="term" value="P:mitochondrion inheritance"/>
    <property type="evidence" value="ECO:0007669"/>
    <property type="project" value="InterPro"/>
</dbReference>
<feature type="region of interest" description="Disordered" evidence="10">
    <location>
        <begin position="176"/>
        <end position="197"/>
    </location>
</feature>
<evidence type="ECO:0000256" key="5">
    <source>
        <dbReference type="ARBA" id="ARBA00022946"/>
    </source>
</evidence>
<evidence type="ECO:0000256" key="8">
    <source>
        <dbReference type="ARBA" id="ARBA00023136"/>
    </source>
</evidence>
<evidence type="ECO:0000313" key="11">
    <source>
        <dbReference type="EMBL" id="KAF7296546.1"/>
    </source>
</evidence>
<dbReference type="OrthoDB" id="17678at2759"/>
<dbReference type="Pfam" id="PF08118">
    <property type="entry name" value="MDM31_MDM32"/>
    <property type="match status" value="1"/>
</dbReference>
<keyword evidence="6" id="KW-1133">Transmembrane helix</keyword>
<gene>
    <name evidence="11" type="ORF">HMN09_01061600</name>
</gene>
<comment type="subcellular location">
    <subcellularLocation>
        <location evidence="1">Mitochondrion inner membrane</location>
    </subcellularLocation>
</comment>
<evidence type="ECO:0000256" key="4">
    <source>
        <dbReference type="ARBA" id="ARBA00022792"/>
    </source>
</evidence>
<evidence type="ECO:0000256" key="1">
    <source>
        <dbReference type="ARBA" id="ARBA00004273"/>
    </source>
</evidence>
<protein>
    <recommendedName>
        <fullName evidence="13">Mitochondrial distribution and morphology protein family 31/32</fullName>
    </recommendedName>
</protein>
<keyword evidence="4" id="KW-0999">Mitochondrion inner membrane</keyword>
<feature type="region of interest" description="Disordered" evidence="10">
    <location>
        <begin position="1"/>
        <end position="44"/>
    </location>
</feature>
<evidence type="ECO:0000256" key="9">
    <source>
        <dbReference type="ARBA" id="ARBA00025191"/>
    </source>
</evidence>
<evidence type="ECO:0000256" key="6">
    <source>
        <dbReference type="ARBA" id="ARBA00022989"/>
    </source>
</evidence>
<feature type="compositionally biased region" description="Polar residues" evidence="10">
    <location>
        <begin position="126"/>
        <end position="151"/>
    </location>
</feature>
<feature type="compositionally biased region" description="Basic and acidic residues" evidence="10">
    <location>
        <begin position="369"/>
        <end position="386"/>
    </location>
</feature>
<dbReference type="GO" id="GO:0005743">
    <property type="term" value="C:mitochondrial inner membrane"/>
    <property type="evidence" value="ECO:0007669"/>
    <property type="project" value="UniProtKB-SubCell"/>
</dbReference>
<evidence type="ECO:0000256" key="2">
    <source>
        <dbReference type="ARBA" id="ARBA00005687"/>
    </source>
</evidence>
<feature type="compositionally biased region" description="Pro residues" evidence="10">
    <location>
        <begin position="387"/>
        <end position="396"/>
    </location>
</feature>
<reference evidence="11" key="1">
    <citation type="submission" date="2020-05" db="EMBL/GenBank/DDBJ databases">
        <title>Mycena genomes resolve the evolution of fungal bioluminescence.</title>
        <authorList>
            <person name="Tsai I.J."/>
        </authorList>
    </citation>
    <scope>NUCLEOTIDE SEQUENCE</scope>
    <source>
        <strain evidence="11">110903Hualien_Pintung</strain>
    </source>
</reference>
<keyword evidence="5" id="KW-0809">Transit peptide</keyword>
<dbReference type="PANTHER" id="PTHR31068:SF0">
    <property type="entry name" value="MITOCHONDRIAL DISTRIBUTION AND MORPHOLOGY PROTEIN 31"/>
    <property type="match status" value="1"/>
</dbReference>
<dbReference type="AlphaFoldDB" id="A0A8H6SD55"/>
<feature type="region of interest" description="Disordered" evidence="10">
    <location>
        <begin position="87"/>
        <end position="106"/>
    </location>
</feature>
<comment type="function">
    <text evidence="9">Involved in the organization of the mitochondrial membranes and the global structure of the mitochondria. Also required for mitochondrial distribution and mobility as well as for the maintenance of mitochondrial DNA nucleoids structures.</text>
</comment>
<name>A0A8H6SD55_MYCCL</name>
<evidence type="ECO:0000256" key="7">
    <source>
        <dbReference type="ARBA" id="ARBA00023128"/>
    </source>
</evidence>
<feature type="region of interest" description="Disordered" evidence="10">
    <location>
        <begin position="121"/>
        <end position="154"/>
    </location>
</feature>
<dbReference type="InterPro" id="IPR012571">
    <property type="entry name" value="Mdm31/Mdm32"/>
</dbReference>
<keyword evidence="7" id="KW-0496">Mitochondrion</keyword>
<keyword evidence="3" id="KW-0812">Transmembrane</keyword>
<keyword evidence="8" id="KW-0472">Membrane</keyword>
<dbReference type="Proteomes" id="UP000613580">
    <property type="component" value="Unassembled WGS sequence"/>
</dbReference>
<evidence type="ECO:0000256" key="3">
    <source>
        <dbReference type="ARBA" id="ARBA00022692"/>
    </source>
</evidence>
<proteinExistence type="inferred from homology"/>